<protein>
    <submittedName>
        <fullName evidence="5">MarR family winged helix-turn-helix transcriptional regulator</fullName>
    </submittedName>
</protein>
<dbReference type="GO" id="GO:0003677">
    <property type="term" value="F:DNA binding"/>
    <property type="evidence" value="ECO:0007669"/>
    <property type="project" value="UniProtKB-KW"/>
</dbReference>
<dbReference type="AlphaFoldDB" id="A0A5B9D7U0"/>
<dbReference type="Gene3D" id="1.10.10.10">
    <property type="entry name" value="Winged helix-like DNA-binding domain superfamily/Winged helix DNA-binding domain"/>
    <property type="match status" value="1"/>
</dbReference>
<dbReference type="InterPro" id="IPR036390">
    <property type="entry name" value="WH_DNA-bd_sf"/>
</dbReference>
<dbReference type="EMBL" id="CP042905">
    <property type="protein sequence ID" value="QEE15259.1"/>
    <property type="molecule type" value="Genomic_DNA"/>
</dbReference>
<dbReference type="SMART" id="SM00347">
    <property type="entry name" value="HTH_MARR"/>
    <property type="match status" value="1"/>
</dbReference>
<reference evidence="5 6" key="1">
    <citation type="journal article" date="2020" name="Nature">
        <title>Isolation of an archaeon at the prokaryote-eukaryote interface.</title>
        <authorList>
            <person name="Imachi H."/>
            <person name="Nobu M.K."/>
            <person name="Nakahara N."/>
            <person name="Morono Y."/>
            <person name="Ogawara M."/>
            <person name="Takaki Y."/>
            <person name="Takano Y."/>
            <person name="Uematsu K."/>
            <person name="Ikuta T."/>
            <person name="Ito M."/>
            <person name="Matsui Y."/>
            <person name="Miyazaki M."/>
            <person name="Murata K."/>
            <person name="Saito Y."/>
            <person name="Sakai S."/>
            <person name="Song C."/>
            <person name="Tasumi E."/>
            <person name="Yamanaka Y."/>
            <person name="Yamaguchi T."/>
            <person name="Kamagata Y."/>
            <person name="Tamaki H."/>
            <person name="Takai K."/>
        </authorList>
    </citation>
    <scope>NUCLEOTIDE SEQUENCE [LARGE SCALE GENOMIC DNA]</scope>
    <source>
        <strain evidence="5 6">MK-D1</strain>
    </source>
</reference>
<dbReference type="InterPro" id="IPR036388">
    <property type="entry name" value="WH-like_DNA-bd_sf"/>
</dbReference>
<evidence type="ECO:0000256" key="3">
    <source>
        <dbReference type="ARBA" id="ARBA00023163"/>
    </source>
</evidence>
<keyword evidence="6" id="KW-1185">Reference proteome</keyword>
<evidence type="ECO:0000313" key="5">
    <source>
        <dbReference type="EMBL" id="QEE15259.1"/>
    </source>
</evidence>
<accession>A0A5B9D7U0</accession>
<keyword evidence="2" id="KW-0238">DNA-binding</keyword>
<organism evidence="5 6">
    <name type="scientific">Promethearchaeum syntrophicum</name>
    <dbReference type="NCBI Taxonomy" id="2594042"/>
    <lineage>
        <taxon>Archaea</taxon>
        <taxon>Promethearchaeati</taxon>
        <taxon>Promethearchaeota</taxon>
        <taxon>Promethearchaeia</taxon>
        <taxon>Promethearchaeales</taxon>
        <taxon>Promethearchaeaceae</taxon>
        <taxon>Promethearchaeum</taxon>
    </lineage>
</organism>
<feature type="domain" description="HTH marR-type" evidence="4">
    <location>
        <begin position="9"/>
        <end position="147"/>
    </location>
</feature>
<dbReference type="Proteomes" id="UP000321408">
    <property type="component" value="Chromosome"/>
</dbReference>
<dbReference type="RefSeq" id="WP_147662175.1">
    <property type="nucleotide sequence ID" value="NZ_CP042905.2"/>
</dbReference>
<dbReference type="InterPro" id="IPR000835">
    <property type="entry name" value="HTH_MarR-typ"/>
</dbReference>
<evidence type="ECO:0000313" key="6">
    <source>
        <dbReference type="Proteomes" id="UP000321408"/>
    </source>
</evidence>
<dbReference type="GO" id="GO:0003700">
    <property type="term" value="F:DNA-binding transcription factor activity"/>
    <property type="evidence" value="ECO:0007669"/>
    <property type="project" value="InterPro"/>
</dbReference>
<dbReference type="PANTHER" id="PTHR42756">
    <property type="entry name" value="TRANSCRIPTIONAL REGULATOR, MARR"/>
    <property type="match status" value="1"/>
</dbReference>
<sequence>MNRDEDEILTKFFTLMNKVKDVLVVNRPELFEYVKNTNFRDPFGRYFQIVLYIGTNKRTTMTEFADHFKLKAGTATGIIDQLVEKDIISREANPKDRRKVELILTELGNAVYDKVIQIQKDEIRSVLEALNPQDMIHAKEILDKINNALIIKERKAKNQNE</sequence>
<reference evidence="5 6" key="2">
    <citation type="journal article" date="2024" name="Int. J. Syst. Evol. Microbiol.">
        <title>Promethearchaeum syntrophicum gen. nov., sp. nov., an anaerobic, obligately syntrophic archaeon, the first isolate of the lineage 'Asgard' archaea, and proposal of the new archaeal phylum Promethearchaeota phyl. nov. and kingdom Promethearchaeati regn. nov.</title>
        <authorList>
            <person name="Imachi H."/>
            <person name="Nobu M.K."/>
            <person name="Kato S."/>
            <person name="Takaki Y."/>
            <person name="Miyazaki M."/>
            <person name="Miyata M."/>
            <person name="Ogawara M."/>
            <person name="Saito Y."/>
            <person name="Sakai S."/>
            <person name="Tahara Y.O."/>
            <person name="Takano Y."/>
            <person name="Tasumi E."/>
            <person name="Uematsu K."/>
            <person name="Yoshimura T."/>
            <person name="Itoh T."/>
            <person name="Ohkuma M."/>
            <person name="Takai K."/>
        </authorList>
    </citation>
    <scope>NUCLEOTIDE SEQUENCE [LARGE SCALE GENOMIC DNA]</scope>
    <source>
        <strain evidence="5 6">MK-D1</strain>
    </source>
</reference>
<evidence type="ECO:0000256" key="1">
    <source>
        <dbReference type="ARBA" id="ARBA00023015"/>
    </source>
</evidence>
<dbReference type="KEGG" id="psyt:DSAG12_01084"/>
<dbReference type="PROSITE" id="PS50995">
    <property type="entry name" value="HTH_MARR_2"/>
    <property type="match status" value="1"/>
</dbReference>
<keyword evidence="3" id="KW-0804">Transcription</keyword>
<proteinExistence type="predicted"/>
<name>A0A5B9D7U0_9ARCH</name>
<keyword evidence="1" id="KW-0805">Transcription regulation</keyword>
<evidence type="ECO:0000256" key="2">
    <source>
        <dbReference type="ARBA" id="ARBA00023125"/>
    </source>
</evidence>
<evidence type="ECO:0000259" key="4">
    <source>
        <dbReference type="PROSITE" id="PS50995"/>
    </source>
</evidence>
<gene>
    <name evidence="5" type="ORF">DSAG12_01084</name>
</gene>
<dbReference type="Pfam" id="PF01047">
    <property type="entry name" value="MarR"/>
    <property type="match status" value="1"/>
</dbReference>
<dbReference type="GeneID" id="41329081"/>
<dbReference type="PANTHER" id="PTHR42756:SF1">
    <property type="entry name" value="TRANSCRIPTIONAL REPRESSOR OF EMRAB OPERON"/>
    <property type="match status" value="1"/>
</dbReference>
<dbReference type="SUPFAM" id="SSF46785">
    <property type="entry name" value="Winged helix' DNA-binding domain"/>
    <property type="match status" value="1"/>
</dbReference>